<proteinExistence type="predicted"/>
<reference evidence="1 2" key="1">
    <citation type="submission" date="2021-01" db="EMBL/GenBank/DDBJ databases">
        <title>WGS of actinomycetes isolated from Thailand.</title>
        <authorList>
            <person name="Thawai C."/>
        </authorList>
    </citation>
    <scope>NUCLEOTIDE SEQUENCE [LARGE SCALE GENOMIC DNA]</scope>
    <source>
        <strain evidence="1 2">LPG 2</strain>
    </source>
</reference>
<evidence type="ECO:0000313" key="1">
    <source>
        <dbReference type="EMBL" id="MBL1079551.1"/>
    </source>
</evidence>
<organism evidence="1 2">
    <name type="scientific">Nocardia acididurans</name>
    <dbReference type="NCBI Taxonomy" id="2802282"/>
    <lineage>
        <taxon>Bacteria</taxon>
        <taxon>Bacillati</taxon>
        <taxon>Actinomycetota</taxon>
        <taxon>Actinomycetes</taxon>
        <taxon>Mycobacteriales</taxon>
        <taxon>Nocardiaceae</taxon>
        <taxon>Nocardia</taxon>
    </lineage>
</organism>
<dbReference type="SUPFAM" id="SSF54427">
    <property type="entry name" value="NTF2-like"/>
    <property type="match status" value="1"/>
</dbReference>
<dbReference type="Pfam" id="PF12893">
    <property type="entry name" value="Lumazine_bd_2"/>
    <property type="match status" value="1"/>
</dbReference>
<accession>A0ABS1MH08</accession>
<dbReference type="Gene3D" id="3.10.450.50">
    <property type="match status" value="1"/>
</dbReference>
<comment type="caution">
    <text evidence="1">The sequence shown here is derived from an EMBL/GenBank/DDBJ whole genome shotgun (WGS) entry which is preliminary data.</text>
</comment>
<sequence length="129" mass="14412">MNAPVTAARDQVADALHRYFDGLYHSDTTLLSEVFHPKAIYATATDGTLTHLTMAEYFPIVAARPAPAARNAPRRDRILSIDFAGPVTALARVECALAPKHFTDLLTLVHLENRWQIIAKVFHYDLEQD</sequence>
<dbReference type="RefSeq" id="WP_201956273.1">
    <property type="nucleotide sequence ID" value="NZ_JAERRJ010000017.1"/>
</dbReference>
<gene>
    <name evidence="1" type="ORF">JK358_34615</name>
</gene>
<keyword evidence="2" id="KW-1185">Reference proteome</keyword>
<dbReference type="InterPro" id="IPR039437">
    <property type="entry name" value="FrzH/put_lumazine-bd"/>
</dbReference>
<protein>
    <submittedName>
        <fullName evidence="1">Nuclear transport factor 2 family protein</fullName>
    </submittedName>
</protein>
<dbReference type="EMBL" id="JAERRJ010000017">
    <property type="protein sequence ID" value="MBL1079551.1"/>
    <property type="molecule type" value="Genomic_DNA"/>
</dbReference>
<evidence type="ECO:0000313" key="2">
    <source>
        <dbReference type="Proteomes" id="UP000602198"/>
    </source>
</evidence>
<name>A0ABS1MH08_9NOCA</name>
<dbReference type="Proteomes" id="UP000602198">
    <property type="component" value="Unassembled WGS sequence"/>
</dbReference>
<dbReference type="InterPro" id="IPR032710">
    <property type="entry name" value="NTF2-like_dom_sf"/>
</dbReference>